<proteinExistence type="predicted"/>
<dbReference type="Proteomes" id="UP001211907">
    <property type="component" value="Unassembled WGS sequence"/>
</dbReference>
<feature type="region of interest" description="Disordered" evidence="1">
    <location>
        <begin position="1"/>
        <end position="44"/>
    </location>
</feature>
<feature type="compositionally biased region" description="Polar residues" evidence="1">
    <location>
        <begin position="1"/>
        <end position="10"/>
    </location>
</feature>
<protein>
    <submittedName>
        <fullName evidence="2">Uncharacterized protein</fullName>
    </submittedName>
</protein>
<organism evidence="2 3">
    <name type="scientific">Physocladia obscura</name>
    <dbReference type="NCBI Taxonomy" id="109957"/>
    <lineage>
        <taxon>Eukaryota</taxon>
        <taxon>Fungi</taxon>
        <taxon>Fungi incertae sedis</taxon>
        <taxon>Chytridiomycota</taxon>
        <taxon>Chytridiomycota incertae sedis</taxon>
        <taxon>Chytridiomycetes</taxon>
        <taxon>Chytridiales</taxon>
        <taxon>Chytriomycetaceae</taxon>
        <taxon>Physocladia</taxon>
    </lineage>
</organism>
<comment type="caution">
    <text evidence="2">The sequence shown here is derived from an EMBL/GenBank/DDBJ whole genome shotgun (WGS) entry which is preliminary data.</text>
</comment>
<feature type="non-terminal residue" evidence="2">
    <location>
        <position position="1"/>
    </location>
</feature>
<accession>A0AAD5STJ5</accession>
<feature type="compositionally biased region" description="Polar residues" evidence="1">
    <location>
        <begin position="29"/>
        <end position="44"/>
    </location>
</feature>
<evidence type="ECO:0000313" key="2">
    <source>
        <dbReference type="EMBL" id="KAJ3104710.1"/>
    </source>
</evidence>
<reference evidence="2" key="1">
    <citation type="submission" date="2020-05" db="EMBL/GenBank/DDBJ databases">
        <title>Phylogenomic resolution of chytrid fungi.</title>
        <authorList>
            <person name="Stajich J.E."/>
            <person name="Amses K."/>
            <person name="Simmons R."/>
            <person name="Seto K."/>
            <person name="Myers J."/>
            <person name="Bonds A."/>
            <person name="Quandt C.A."/>
            <person name="Barry K."/>
            <person name="Liu P."/>
            <person name="Grigoriev I."/>
            <person name="Longcore J.E."/>
            <person name="James T.Y."/>
        </authorList>
    </citation>
    <scope>NUCLEOTIDE SEQUENCE</scope>
    <source>
        <strain evidence="2">JEL0513</strain>
    </source>
</reference>
<keyword evidence="3" id="KW-1185">Reference proteome</keyword>
<gene>
    <name evidence="2" type="ORF">HK100_004017</name>
</gene>
<evidence type="ECO:0000256" key="1">
    <source>
        <dbReference type="SAM" id="MobiDB-lite"/>
    </source>
</evidence>
<dbReference type="AlphaFoldDB" id="A0AAD5STJ5"/>
<dbReference type="EMBL" id="JADGJH010002042">
    <property type="protein sequence ID" value="KAJ3104710.1"/>
    <property type="molecule type" value="Genomic_DNA"/>
</dbReference>
<name>A0AAD5STJ5_9FUNG</name>
<sequence>METDIVATNTTRRDGPPQQPLPPTKKSRLSLTSKQPAVNTSWSSLLQPTAKHQKSITSFFSAPIPPQSKDSSSPSMLLLRAPLATKSDTNVNSTNTISTSKARILPSTYTSIPQAVPRVSQPFTVLRDSSNSPHVTSSTATKANILILINESDDDFEDAPRIHQPKPIPEFQHMKDNILFFIDRLAAKARAKDKESGYDIQMTSTESNQKFRDVWVRHNGNCTCCNVELLSFGGGAAQISKQRNKPGLPYHHPDQELDWLCVACNRLRDEFSAREVLNVFTKIHAEAQNTSVPRQPTPPEIARIKQMRKDNYAKEDREIVKTVKRNKWTIAPTANTTATSDDLIAIARKSGGIGGKFTVERDIFKLGYDRKITTTFDADGKKIKWLHSRGNLQLELSCINTARNSLSVEDFMVWIDRIKRGLF</sequence>
<evidence type="ECO:0000313" key="3">
    <source>
        <dbReference type="Proteomes" id="UP001211907"/>
    </source>
</evidence>